<evidence type="ECO:0000256" key="4">
    <source>
        <dbReference type="ARBA" id="ARBA00023163"/>
    </source>
</evidence>
<dbReference type="GO" id="GO:0045892">
    <property type="term" value="P:negative regulation of DNA-templated transcription"/>
    <property type="evidence" value="ECO:0007669"/>
    <property type="project" value="UniProtKB-UniRule"/>
</dbReference>
<reference evidence="8" key="1">
    <citation type="submission" date="2017-08" db="EMBL/GenBank/DDBJ databases">
        <title>A dynamic microbial community with high functional redundancy inhabits the cold, oxic subseafloor aquifer.</title>
        <authorList>
            <person name="Tully B.J."/>
            <person name="Wheat C.G."/>
            <person name="Glazer B.T."/>
            <person name="Huber J.A."/>
        </authorList>
    </citation>
    <scope>NUCLEOTIDE SEQUENCE [LARGE SCALE GENOMIC DNA]</scope>
</reference>
<dbReference type="PANTHER" id="PTHR34824:SF1">
    <property type="entry name" value="HEAT-INDUCIBLE TRANSCRIPTION REPRESSOR HRCA"/>
    <property type="match status" value="1"/>
</dbReference>
<comment type="function">
    <text evidence="5">Negative regulator of class I heat shock genes (grpE-dnaK-dnaJ and groELS operons). Prevents heat-shock induction of these operons.</text>
</comment>
<feature type="domain" description="Heat-inducible transcription repressor HrcA C-terminal" evidence="6">
    <location>
        <begin position="109"/>
        <end position="329"/>
    </location>
</feature>
<dbReference type="InterPro" id="IPR036390">
    <property type="entry name" value="WH_DNA-bd_sf"/>
</dbReference>
<dbReference type="InterPro" id="IPR023120">
    <property type="entry name" value="WHTH_transcript_rep_HrcA_IDD"/>
</dbReference>
<proteinExistence type="inferred from homology"/>
<evidence type="ECO:0000259" key="6">
    <source>
        <dbReference type="Pfam" id="PF01628"/>
    </source>
</evidence>
<dbReference type="EMBL" id="NVSR01000033">
    <property type="protein sequence ID" value="PCI28460.1"/>
    <property type="molecule type" value="Genomic_DNA"/>
</dbReference>
<keyword evidence="3 5" id="KW-0346">Stress response</keyword>
<dbReference type="Proteomes" id="UP000218113">
    <property type="component" value="Unassembled WGS sequence"/>
</dbReference>
<dbReference type="NCBIfam" id="TIGR00331">
    <property type="entry name" value="hrcA"/>
    <property type="match status" value="1"/>
</dbReference>
<dbReference type="PANTHER" id="PTHR34824">
    <property type="entry name" value="HEAT-INDUCIBLE TRANSCRIPTION REPRESSOR HRCA"/>
    <property type="match status" value="1"/>
</dbReference>
<dbReference type="GO" id="GO:0003677">
    <property type="term" value="F:DNA binding"/>
    <property type="evidence" value="ECO:0007669"/>
    <property type="project" value="InterPro"/>
</dbReference>
<keyword evidence="2 5" id="KW-0805">Transcription regulation</keyword>
<dbReference type="SUPFAM" id="SSF46785">
    <property type="entry name" value="Winged helix' DNA-binding domain"/>
    <property type="match status" value="1"/>
</dbReference>
<dbReference type="Gene3D" id="1.10.10.10">
    <property type="entry name" value="Winged helix-like DNA-binding domain superfamily/Winged helix DNA-binding domain"/>
    <property type="match status" value="1"/>
</dbReference>
<organism evidence="7 8">
    <name type="scientific">SAR324 cluster bacterium</name>
    <dbReference type="NCBI Taxonomy" id="2024889"/>
    <lineage>
        <taxon>Bacteria</taxon>
        <taxon>Deltaproteobacteria</taxon>
        <taxon>SAR324 cluster</taxon>
    </lineage>
</organism>
<dbReference type="InterPro" id="IPR036388">
    <property type="entry name" value="WH-like_DNA-bd_sf"/>
</dbReference>
<comment type="similarity">
    <text evidence="5">Belongs to the HrcA family.</text>
</comment>
<dbReference type="Gene3D" id="3.30.390.60">
    <property type="entry name" value="Heat-inducible transcription repressor hrca homolog, domain 3"/>
    <property type="match status" value="1"/>
</dbReference>
<keyword evidence="4 5" id="KW-0804">Transcription</keyword>
<dbReference type="HAMAP" id="MF_00081">
    <property type="entry name" value="HrcA"/>
    <property type="match status" value="1"/>
</dbReference>
<dbReference type="PIRSF" id="PIRSF005485">
    <property type="entry name" value="HrcA"/>
    <property type="match status" value="1"/>
</dbReference>
<sequence>MDQRAEHILDCIINQYVTTAEPVGSRALSKLLEMKLSAATIRNVMSDLTDMELICQPYTSAGRIPTDKGYRYFVNKILAIEETKEDTKPIKSLQESTQGQSKQLPQRFEDILLAATRELAQITNCTSVVMSPQPAVSRLKKIELIPLSLTQVLVVLIMQSGMVRNKIVHFRETPSETFLTRLSHILCVYFEGRTISEIRTSLIEKLSQNSETNQESLPLAIRLGKKAFDIEDQGDLYIFGRSNICGFPEFSSQQTLEIIFRAFDDKQALVSFFSDVMDIEGVQIRIGNENKTHDLDQCSVLATSYGNKENLLGSIGVVGPTRLNYSEVISAIDYSSQKLSLAVSQFLD</sequence>
<evidence type="ECO:0000256" key="2">
    <source>
        <dbReference type="ARBA" id="ARBA00023015"/>
    </source>
</evidence>
<dbReference type="InterPro" id="IPR002571">
    <property type="entry name" value="HrcA"/>
</dbReference>
<evidence type="ECO:0000256" key="1">
    <source>
        <dbReference type="ARBA" id="ARBA00022491"/>
    </source>
</evidence>
<dbReference type="Gene3D" id="3.30.450.40">
    <property type="match status" value="1"/>
</dbReference>
<gene>
    <name evidence="5 7" type="primary">hrcA</name>
    <name evidence="7" type="ORF">COB67_06340</name>
</gene>
<name>A0A2A4T482_9DELT</name>
<dbReference type="AlphaFoldDB" id="A0A2A4T482"/>
<dbReference type="InterPro" id="IPR021153">
    <property type="entry name" value="HrcA_C"/>
</dbReference>
<accession>A0A2A4T482</accession>
<dbReference type="Pfam" id="PF01628">
    <property type="entry name" value="HrcA"/>
    <property type="match status" value="1"/>
</dbReference>
<keyword evidence="1 5" id="KW-0678">Repressor</keyword>
<evidence type="ECO:0000313" key="7">
    <source>
        <dbReference type="EMBL" id="PCI28460.1"/>
    </source>
</evidence>
<dbReference type="SUPFAM" id="SSF55781">
    <property type="entry name" value="GAF domain-like"/>
    <property type="match status" value="1"/>
</dbReference>
<evidence type="ECO:0000313" key="8">
    <source>
        <dbReference type="Proteomes" id="UP000218113"/>
    </source>
</evidence>
<dbReference type="InterPro" id="IPR029016">
    <property type="entry name" value="GAF-like_dom_sf"/>
</dbReference>
<evidence type="ECO:0000256" key="5">
    <source>
        <dbReference type="HAMAP-Rule" id="MF_00081"/>
    </source>
</evidence>
<evidence type="ECO:0000256" key="3">
    <source>
        <dbReference type="ARBA" id="ARBA00023016"/>
    </source>
</evidence>
<comment type="caution">
    <text evidence="7">The sequence shown here is derived from an EMBL/GenBank/DDBJ whole genome shotgun (WGS) entry which is preliminary data.</text>
</comment>
<protein>
    <recommendedName>
        <fullName evidence="5">Heat-inducible transcription repressor HrcA</fullName>
    </recommendedName>
</protein>